<organism evidence="1 2">
    <name type="scientific">Thiomicrorhabdus xiamenensis</name>
    <dbReference type="NCBI Taxonomy" id="2739063"/>
    <lineage>
        <taxon>Bacteria</taxon>
        <taxon>Pseudomonadati</taxon>
        <taxon>Pseudomonadota</taxon>
        <taxon>Gammaproteobacteria</taxon>
        <taxon>Thiotrichales</taxon>
        <taxon>Piscirickettsiaceae</taxon>
        <taxon>Thiomicrorhabdus</taxon>
    </lineage>
</organism>
<protein>
    <submittedName>
        <fullName evidence="1">Uncharacterized protein</fullName>
    </submittedName>
</protein>
<keyword evidence="2" id="KW-1185">Reference proteome</keyword>
<name>A0A7D4T241_9GAMM</name>
<dbReference type="EMBL" id="CP054020">
    <property type="protein sequence ID" value="QKI90085.1"/>
    <property type="molecule type" value="Genomic_DNA"/>
</dbReference>
<dbReference type="KEGG" id="txa:HQN79_11115"/>
<reference evidence="1 2" key="1">
    <citation type="submission" date="2020-05" db="EMBL/GenBank/DDBJ databases">
        <title>Thiomicrorhabdus sediminis sp.nov. and Thiomicrorhabdus xiamenensis sp.nov., novel sulfur-oxidizing bacteria isolated from coastal sediment.</title>
        <authorList>
            <person name="Liu X."/>
        </authorList>
    </citation>
    <scope>NUCLEOTIDE SEQUENCE [LARGE SCALE GENOMIC DNA]</scope>
    <source>
        <strain evidence="1 2">G2</strain>
    </source>
</reference>
<proteinExistence type="predicted"/>
<dbReference type="AlphaFoldDB" id="A0A7D4T241"/>
<evidence type="ECO:0000313" key="1">
    <source>
        <dbReference type="EMBL" id="QKI90085.1"/>
    </source>
</evidence>
<evidence type="ECO:0000313" key="2">
    <source>
        <dbReference type="Proteomes" id="UP000504724"/>
    </source>
</evidence>
<accession>A0A7D4T241</accession>
<gene>
    <name evidence="1" type="ORF">HQN79_11115</name>
</gene>
<dbReference type="Proteomes" id="UP000504724">
    <property type="component" value="Chromosome"/>
</dbReference>
<dbReference type="RefSeq" id="WP_173286541.1">
    <property type="nucleotide sequence ID" value="NZ_CP054020.1"/>
</dbReference>
<sequence>MSNPNYILIAKGRKHLTFKATHSNYHYLEEIGALILKQPKSSYLRYDIFETENATLALTSA</sequence>